<evidence type="ECO:0000256" key="15">
    <source>
        <dbReference type="ARBA" id="ARBA00048914"/>
    </source>
</evidence>
<dbReference type="InterPro" id="IPR016169">
    <property type="entry name" value="FAD-bd_PCMH_sub2"/>
</dbReference>
<dbReference type="SUPFAM" id="SSF56194">
    <property type="entry name" value="Uridine diphospho-N-Acetylenolpyruvylglucosamine reductase, MurB, C-terminal domain"/>
    <property type="match status" value="1"/>
</dbReference>
<evidence type="ECO:0000313" key="18">
    <source>
        <dbReference type="EMBL" id="SHJ94775.1"/>
    </source>
</evidence>
<proteinExistence type="inferred from homology"/>
<dbReference type="PANTHER" id="PTHR21071">
    <property type="entry name" value="UDP-N-ACETYLENOLPYRUVOYLGLUCOSAMINE REDUCTASE"/>
    <property type="match status" value="1"/>
</dbReference>
<keyword evidence="11 16" id="KW-0573">Peptidoglycan synthesis</keyword>
<dbReference type="EMBL" id="FRAD01000010">
    <property type="protein sequence ID" value="SHJ94775.1"/>
    <property type="molecule type" value="Genomic_DNA"/>
</dbReference>
<dbReference type="GO" id="GO:0009252">
    <property type="term" value="P:peptidoglycan biosynthetic process"/>
    <property type="evidence" value="ECO:0007669"/>
    <property type="project" value="UniProtKB-UniRule"/>
</dbReference>
<comment type="cofactor">
    <cofactor evidence="1 16">
        <name>FAD</name>
        <dbReference type="ChEBI" id="CHEBI:57692"/>
    </cofactor>
</comment>
<evidence type="ECO:0000256" key="13">
    <source>
        <dbReference type="ARBA" id="ARBA00023306"/>
    </source>
</evidence>
<evidence type="ECO:0000256" key="14">
    <source>
        <dbReference type="ARBA" id="ARBA00023316"/>
    </source>
</evidence>
<evidence type="ECO:0000256" key="1">
    <source>
        <dbReference type="ARBA" id="ARBA00001974"/>
    </source>
</evidence>
<dbReference type="Gene3D" id="3.30.43.10">
    <property type="entry name" value="Uridine Diphospho-n-acetylenolpyruvylglucosamine Reductase, domain 2"/>
    <property type="match status" value="1"/>
</dbReference>
<feature type="active site" description="Proton donor" evidence="16">
    <location>
        <position position="227"/>
    </location>
</feature>
<gene>
    <name evidence="16" type="primary">murB</name>
    <name evidence="18" type="ORF">SAMN02745248_01386</name>
</gene>
<dbReference type="Gene3D" id="3.30.465.10">
    <property type="match status" value="1"/>
</dbReference>
<keyword evidence="10 16" id="KW-0133">Cell shape</keyword>
<evidence type="ECO:0000259" key="17">
    <source>
        <dbReference type="PROSITE" id="PS51387"/>
    </source>
</evidence>
<keyword evidence="13 16" id="KW-0131">Cell cycle</keyword>
<dbReference type="NCBIfam" id="NF010480">
    <property type="entry name" value="PRK13905.1"/>
    <property type="match status" value="1"/>
</dbReference>
<dbReference type="NCBIfam" id="TIGR00179">
    <property type="entry name" value="murB"/>
    <property type="match status" value="1"/>
</dbReference>
<sequence>MFEKNILLEKLYNYLDRKNIELDVPMKEHTTFKLGGKAEVFVSPENYEQVRACLKCCIENNTPYFVLGKGSNLLVRDGGFHGVVINLKKLDKCRVEGKCVIAQGGATLIRTAMMAADNSLKNLEFASGIPGSVGGAIAMNAGAYGGEMSHVVKSIKVIDENMEIRDLCLQEIDFSYRNSIVLRKSYIVLECTFELEKGNEIEIKDRIKDLTRRRIEKQPLEKPSAGSTFKRPQGMFAGKLIEDTGLKGYSIGDAQVSEKHSNFLVNNGNATTADILKLIEHIQKEVYNKFKVNLETEVRIIGDDN</sequence>
<evidence type="ECO:0000256" key="3">
    <source>
        <dbReference type="ARBA" id="ARBA00004496"/>
    </source>
</evidence>
<keyword evidence="8 16" id="KW-0274">FAD</keyword>
<comment type="function">
    <text evidence="2 16">Cell wall formation.</text>
</comment>
<feature type="active site" evidence="16">
    <location>
        <position position="177"/>
    </location>
</feature>
<dbReference type="PANTHER" id="PTHR21071:SF4">
    <property type="entry name" value="UDP-N-ACETYLENOLPYRUVOYLGLUCOSAMINE REDUCTASE"/>
    <property type="match status" value="1"/>
</dbReference>
<protein>
    <recommendedName>
        <fullName evidence="16">UDP-N-acetylenolpyruvoylglucosamine reductase</fullName>
        <ecNumber evidence="16">1.3.1.98</ecNumber>
    </recommendedName>
    <alternativeName>
        <fullName evidence="16">UDP-N-acetylmuramate dehydrogenase</fullName>
    </alternativeName>
</protein>
<evidence type="ECO:0000256" key="5">
    <source>
        <dbReference type="ARBA" id="ARBA00022490"/>
    </source>
</evidence>
<dbReference type="InterPro" id="IPR003170">
    <property type="entry name" value="MurB"/>
</dbReference>
<evidence type="ECO:0000256" key="4">
    <source>
        <dbReference type="ARBA" id="ARBA00004752"/>
    </source>
</evidence>
<evidence type="ECO:0000256" key="11">
    <source>
        <dbReference type="ARBA" id="ARBA00022984"/>
    </source>
</evidence>
<comment type="catalytic activity">
    <reaction evidence="15 16">
        <text>UDP-N-acetyl-alpha-D-muramate + NADP(+) = UDP-N-acetyl-3-O-(1-carboxyvinyl)-alpha-D-glucosamine + NADPH + H(+)</text>
        <dbReference type="Rhea" id="RHEA:12248"/>
        <dbReference type="ChEBI" id="CHEBI:15378"/>
        <dbReference type="ChEBI" id="CHEBI:57783"/>
        <dbReference type="ChEBI" id="CHEBI:58349"/>
        <dbReference type="ChEBI" id="CHEBI:68483"/>
        <dbReference type="ChEBI" id="CHEBI:70757"/>
        <dbReference type="EC" id="1.3.1.98"/>
    </reaction>
</comment>
<keyword evidence="19" id="KW-1185">Reference proteome</keyword>
<dbReference type="RefSeq" id="WP_072903398.1">
    <property type="nucleotide sequence ID" value="NZ_FRAD01000010.1"/>
</dbReference>
<dbReference type="Pfam" id="PF02873">
    <property type="entry name" value="MurB_C"/>
    <property type="match status" value="1"/>
</dbReference>
<evidence type="ECO:0000256" key="6">
    <source>
        <dbReference type="ARBA" id="ARBA00022618"/>
    </source>
</evidence>
<dbReference type="GO" id="GO:0008762">
    <property type="term" value="F:UDP-N-acetylmuramate dehydrogenase activity"/>
    <property type="evidence" value="ECO:0007669"/>
    <property type="project" value="UniProtKB-UniRule"/>
</dbReference>
<dbReference type="UniPathway" id="UPA00219"/>
<evidence type="ECO:0000256" key="16">
    <source>
        <dbReference type="HAMAP-Rule" id="MF_00037"/>
    </source>
</evidence>
<evidence type="ECO:0000256" key="2">
    <source>
        <dbReference type="ARBA" id="ARBA00003921"/>
    </source>
</evidence>
<evidence type="ECO:0000256" key="8">
    <source>
        <dbReference type="ARBA" id="ARBA00022827"/>
    </source>
</evidence>
<evidence type="ECO:0000256" key="12">
    <source>
        <dbReference type="ARBA" id="ARBA00023002"/>
    </source>
</evidence>
<feature type="active site" evidence="16">
    <location>
        <position position="297"/>
    </location>
</feature>
<dbReference type="InterPro" id="IPR011601">
    <property type="entry name" value="MurB_C"/>
</dbReference>
<comment type="pathway">
    <text evidence="4 16">Cell wall biogenesis; peptidoglycan biosynthesis.</text>
</comment>
<dbReference type="Pfam" id="PF01565">
    <property type="entry name" value="FAD_binding_4"/>
    <property type="match status" value="1"/>
</dbReference>
<dbReference type="GO" id="GO:0008360">
    <property type="term" value="P:regulation of cell shape"/>
    <property type="evidence" value="ECO:0007669"/>
    <property type="project" value="UniProtKB-KW"/>
</dbReference>
<dbReference type="PROSITE" id="PS51387">
    <property type="entry name" value="FAD_PCMH"/>
    <property type="match status" value="1"/>
</dbReference>
<dbReference type="InterPro" id="IPR036635">
    <property type="entry name" value="MurB_C_sf"/>
</dbReference>
<keyword evidence="9 16" id="KW-0521">NADP</keyword>
<dbReference type="AlphaFoldDB" id="A0A1M6NGC3"/>
<comment type="similarity">
    <text evidence="16">Belongs to the MurB family.</text>
</comment>
<reference evidence="18 19" key="1">
    <citation type="submission" date="2016-11" db="EMBL/GenBank/DDBJ databases">
        <authorList>
            <person name="Jaros S."/>
            <person name="Januszkiewicz K."/>
            <person name="Wedrychowicz H."/>
        </authorList>
    </citation>
    <scope>NUCLEOTIDE SEQUENCE [LARGE SCALE GENOMIC DNA]</scope>
    <source>
        <strain evidence="18 19">DSM 3090</strain>
    </source>
</reference>
<dbReference type="STRING" id="1121331.SAMN02745248_01386"/>
<keyword evidence="14 16" id="KW-0961">Cell wall biogenesis/degradation</keyword>
<dbReference type="OrthoDB" id="9804753at2"/>
<dbReference type="GO" id="GO:0051301">
    <property type="term" value="P:cell division"/>
    <property type="evidence" value="ECO:0007669"/>
    <property type="project" value="UniProtKB-KW"/>
</dbReference>
<dbReference type="GO" id="GO:0005829">
    <property type="term" value="C:cytosol"/>
    <property type="evidence" value="ECO:0007669"/>
    <property type="project" value="TreeGrafter"/>
</dbReference>
<dbReference type="InterPro" id="IPR016166">
    <property type="entry name" value="FAD-bd_PCMH"/>
</dbReference>
<evidence type="ECO:0000256" key="10">
    <source>
        <dbReference type="ARBA" id="ARBA00022960"/>
    </source>
</evidence>
<evidence type="ECO:0000313" key="19">
    <source>
        <dbReference type="Proteomes" id="UP000183952"/>
    </source>
</evidence>
<dbReference type="EC" id="1.3.1.98" evidence="16"/>
<dbReference type="GO" id="GO:0071555">
    <property type="term" value="P:cell wall organization"/>
    <property type="evidence" value="ECO:0007669"/>
    <property type="project" value="UniProtKB-KW"/>
</dbReference>
<organism evidence="18 19">
    <name type="scientific">Hathewaya proteolytica DSM 3090</name>
    <dbReference type="NCBI Taxonomy" id="1121331"/>
    <lineage>
        <taxon>Bacteria</taxon>
        <taxon>Bacillati</taxon>
        <taxon>Bacillota</taxon>
        <taxon>Clostridia</taxon>
        <taxon>Eubacteriales</taxon>
        <taxon>Clostridiaceae</taxon>
        <taxon>Hathewaya</taxon>
    </lineage>
</organism>
<dbReference type="InterPro" id="IPR036318">
    <property type="entry name" value="FAD-bd_PCMH-like_sf"/>
</dbReference>
<accession>A0A1M6NGC3</accession>
<dbReference type="Proteomes" id="UP000183952">
    <property type="component" value="Unassembled WGS sequence"/>
</dbReference>
<dbReference type="Gene3D" id="3.90.78.10">
    <property type="entry name" value="UDP-N-acetylenolpyruvoylglucosamine reductase, C-terminal domain"/>
    <property type="match status" value="1"/>
</dbReference>
<evidence type="ECO:0000256" key="7">
    <source>
        <dbReference type="ARBA" id="ARBA00022630"/>
    </source>
</evidence>
<comment type="subcellular location">
    <subcellularLocation>
        <location evidence="3 16">Cytoplasm</location>
    </subcellularLocation>
</comment>
<keyword evidence="6 16" id="KW-0132">Cell division</keyword>
<keyword evidence="7 16" id="KW-0285">Flavoprotein</keyword>
<evidence type="ECO:0000256" key="9">
    <source>
        <dbReference type="ARBA" id="ARBA00022857"/>
    </source>
</evidence>
<name>A0A1M6NGC3_9CLOT</name>
<dbReference type="InterPro" id="IPR016167">
    <property type="entry name" value="FAD-bd_PCMH_sub1"/>
</dbReference>
<dbReference type="GO" id="GO:0071949">
    <property type="term" value="F:FAD binding"/>
    <property type="evidence" value="ECO:0007669"/>
    <property type="project" value="InterPro"/>
</dbReference>
<dbReference type="InterPro" id="IPR006094">
    <property type="entry name" value="Oxid_FAD_bind_N"/>
</dbReference>
<keyword evidence="12 16" id="KW-0560">Oxidoreductase</keyword>
<feature type="domain" description="FAD-binding PCMH-type" evidence="17">
    <location>
        <begin position="34"/>
        <end position="198"/>
    </location>
</feature>
<dbReference type="SUPFAM" id="SSF56176">
    <property type="entry name" value="FAD-binding/transporter-associated domain-like"/>
    <property type="match status" value="1"/>
</dbReference>
<keyword evidence="5 16" id="KW-0963">Cytoplasm</keyword>
<dbReference type="HAMAP" id="MF_00037">
    <property type="entry name" value="MurB"/>
    <property type="match status" value="1"/>
</dbReference>